<dbReference type="AlphaFoldDB" id="A0A366I966"/>
<evidence type="ECO:0000259" key="2">
    <source>
        <dbReference type="Pfam" id="PF07811"/>
    </source>
</evidence>
<dbReference type="Proteomes" id="UP000253490">
    <property type="component" value="Unassembled WGS sequence"/>
</dbReference>
<comment type="caution">
    <text evidence="3">The sequence shown here is derived from an EMBL/GenBank/DDBJ whole genome shotgun (WGS) entry which is preliminary data.</text>
</comment>
<feature type="transmembrane region" description="Helical" evidence="1">
    <location>
        <begin position="21"/>
        <end position="40"/>
    </location>
</feature>
<keyword evidence="4" id="KW-1185">Reference proteome</keyword>
<name>A0A366I966_9FIRM</name>
<gene>
    <name evidence="3" type="ORF">DES36_106111</name>
</gene>
<dbReference type="OrthoDB" id="1683505at2"/>
<evidence type="ECO:0000256" key="1">
    <source>
        <dbReference type="SAM" id="Phobius"/>
    </source>
</evidence>
<dbReference type="Pfam" id="PF07811">
    <property type="entry name" value="TadE"/>
    <property type="match status" value="1"/>
</dbReference>
<evidence type="ECO:0000313" key="3">
    <source>
        <dbReference type="EMBL" id="RBP66000.1"/>
    </source>
</evidence>
<accession>A0A366I966</accession>
<keyword evidence="1" id="KW-0472">Membrane</keyword>
<reference evidence="3 4" key="1">
    <citation type="submission" date="2018-06" db="EMBL/GenBank/DDBJ databases">
        <title>Genomic Encyclopedia of Type Strains, Phase IV (KMG-IV): sequencing the most valuable type-strain genomes for metagenomic binning, comparative biology and taxonomic classification.</title>
        <authorList>
            <person name="Goeker M."/>
        </authorList>
    </citation>
    <scope>NUCLEOTIDE SEQUENCE [LARGE SCALE GENOMIC DNA]</scope>
    <source>
        <strain evidence="3 4">DSM 22112</strain>
    </source>
</reference>
<dbReference type="RefSeq" id="WP_113920328.1">
    <property type="nucleotide sequence ID" value="NZ_QNRX01000006.1"/>
</dbReference>
<keyword evidence="1" id="KW-0812">Transmembrane</keyword>
<dbReference type="EMBL" id="QNRX01000006">
    <property type="protein sequence ID" value="RBP66000.1"/>
    <property type="molecule type" value="Genomic_DNA"/>
</dbReference>
<keyword evidence="1" id="KW-1133">Transmembrane helix</keyword>
<feature type="domain" description="TadE-like" evidence="2">
    <location>
        <begin position="13"/>
        <end position="55"/>
    </location>
</feature>
<proteinExistence type="predicted"/>
<evidence type="ECO:0000313" key="4">
    <source>
        <dbReference type="Proteomes" id="UP000253490"/>
    </source>
</evidence>
<dbReference type="InterPro" id="IPR012495">
    <property type="entry name" value="TadE-like_dom"/>
</dbReference>
<organism evidence="3 4">
    <name type="scientific">Alkalibaculum bacchi</name>
    <dbReference type="NCBI Taxonomy" id="645887"/>
    <lineage>
        <taxon>Bacteria</taxon>
        <taxon>Bacillati</taxon>
        <taxon>Bacillota</taxon>
        <taxon>Clostridia</taxon>
        <taxon>Eubacteriales</taxon>
        <taxon>Eubacteriaceae</taxon>
        <taxon>Alkalibaculum</taxon>
    </lineage>
</organism>
<sequence>MSRLLKLGKSDKGQALVEFALVLPILLALILGMIEFGWILNGKITLTNAAREGARVAAIYHDKGAVVDDAKEAVINASVASSLTIIGVNTTFSSDTTTVIAEAEIEPIVGLFFNNKEEVSLTAQAVMRLE</sequence>
<protein>
    <submittedName>
        <fullName evidence="3">TadE-like protein</fullName>
    </submittedName>
</protein>